<evidence type="ECO:0000313" key="3">
    <source>
        <dbReference type="Proteomes" id="UP000316770"/>
    </source>
</evidence>
<dbReference type="EMBL" id="CP036318">
    <property type="protein sequence ID" value="QDV59412.1"/>
    <property type="molecule type" value="Genomic_DNA"/>
</dbReference>
<keyword evidence="3" id="KW-1185">Reference proteome</keyword>
<evidence type="ECO:0000313" key="2">
    <source>
        <dbReference type="EMBL" id="QDV59412.1"/>
    </source>
</evidence>
<dbReference type="AlphaFoldDB" id="A0A518J245"/>
<gene>
    <name evidence="2" type="ORF">Mal33_54470</name>
</gene>
<accession>A0A518J245</accession>
<dbReference type="Pfam" id="PF18480">
    <property type="entry name" value="DUF5615"/>
    <property type="match status" value="1"/>
</dbReference>
<organism evidence="2 3">
    <name type="scientific">Rosistilla oblonga</name>
    <dbReference type="NCBI Taxonomy" id="2527990"/>
    <lineage>
        <taxon>Bacteria</taxon>
        <taxon>Pseudomonadati</taxon>
        <taxon>Planctomycetota</taxon>
        <taxon>Planctomycetia</taxon>
        <taxon>Pirellulales</taxon>
        <taxon>Pirellulaceae</taxon>
        <taxon>Rosistilla</taxon>
    </lineage>
</organism>
<name>A0A518J245_9BACT</name>
<dbReference type="Proteomes" id="UP000316770">
    <property type="component" value="Chromosome"/>
</dbReference>
<dbReference type="RefSeq" id="WP_145290869.1">
    <property type="nucleotide sequence ID" value="NZ_CP036318.1"/>
</dbReference>
<protein>
    <recommendedName>
        <fullName evidence="1">DUF5615 domain-containing protein</fullName>
    </recommendedName>
</protein>
<reference evidence="2 3" key="1">
    <citation type="submission" date="2019-02" db="EMBL/GenBank/DDBJ databases">
        <title>Deep-cultivation of Planctomycetes and their phenomic and genomic characterization uncovers novel biology.</title>
        <authorList>
            <person name="Wiegand S."/>
            <person name="Jogler M."/>
            <person name="Boedeker C."/>
            <person name="Pinto D."/>
            <person name="Vollmers J."/>
            <person name="Rivas-Marin E."/>
            <person name="Kohn T."/>
            <person name="Peeters S.H."/>
            <person name="Heuer A."/>
            <person name="Rast P."/>
            <person name="Oberbeckmann S."/>
            <person name="Bunk B."/>
            <person name="Jeske O."/>
            <person name="Meyerdierks A."/>
            <person name="Storesund J.E."/>
            <person name="Kallscheuer N."/>
            <person name="Luecker S."/>
            <person name="Lage O.M."/>
            <person name="Pohl T."/>
            <person name="Merkel B.J."/>
            <person name="Hornburger P."/>
            <person name="Mueller R.-W."/>
            <person name="Bruemmer F."/>
            <person name="Labrenz M."/>
            <person name="Spormann A.M."/>
            <person name="Op den Camp H."/>
            <person name="Overmann J."/>
            <person name="Amann R."/>
            <person name="Jetten M.S.M."/>
            <person name="Mascher T."/>
            <person name="Medema M.H."/>
            <person name="Devos D.P."/>
            <person name="Kaster A.-K."/>
            <person name="Ovreas L."/>
            <person name="Rohde M."/>
            <person name="Galperin M.Y."/>
            <person name="Jogler C."/>
        </authorList>
    </citation>
    <scope>NUCLEOTIDE SEQUENCE [LARGE SCALE GENOMIC DNA]</scope>
    <source>
        <strain evidence="2 3">Mal33</strain>
    </source>
</reference>
<feature type="domain" description="DUF5615" evidence="1">
    <location>
        <begin position="7"/>
        <end position="110"/>
    </location>
</feature>
<proteinExistence type="predicted"/>
<sequence>MKLNDCRLLADENLHSRVVESLRAMEMDVQSVREEGWSGKPDGELLQLAVEDKRVVVTHDSDFGALAIRRRQAVYGILYLRPGHMQPAKTIALAQSVLRQAIDVTPPFIVVAHCAGEDVTIRVRELARESEGTQ</sequence>
<dbReference type="InterPro" id="IPR041049">
    <property type="entry name" value="DUF5615"/>
</dbReference>
<evidence type="ECO:0000259" key="1">
    <source>
        <dbReference type="Pfam" id="PF18480"/>
    </source>
</evidence>